<accession>A0A6J7P0Q3</accession>
<gene>
    <name evidence="1" type="ORF">UFOPK3957_01454</name>
</gene>
<reference evidence="1" key="1">
    <citation type="submission" date="2020-05" db="EMBL/GenBank/DDBJ databases">
        <authorList>
            <person name="Chiriac C."/>
            <person name="Salcher M."/>
            <person name="Ghai R."/>
            <person name="Kavagutti S V."/>
        </authorList>
    </citation>
    <scope>NUCLEOTIDE SEQUENCE</scope>
</reference>
<dbReference type="InterPro" id="IPR009061">
    <property type="entry name" value="DNA-bd_dom_put_sf"/>
</dbReference>
<dbReference type="SUPFAM" id="SSF46955">
    <property type="entry name" value="Putative DNA-binding domain"/>
    <property type="match status" value="1"/>
</dbReference>
<dbReference type="Gene3D" id="1.10.1660.10">
    <property type="match status" value="1"/>
</dbReference>
<evidence type="ECO:0000313" key="1">
    <source>
        <dbReference type="EMBL" id="CAB4998897.1"/>
    </source>
</evidence>
<proteinExistence type="predicted"/>
<organism evidence="1">
    <name type="scientific">freshwater metagenome</name>
    <dbReference type="NCBI Taxonomy" id="449393"/>
    <lineage>
        <taxon>unclassified sequences</taxon>
        <taxon>metagenomes</taxon>
        <taxon>ecological metagenomes</taxon>
    </lineage>
</organism>
<name>A0A6J7P0Q3_9ZZZZ</name>
<dbReference type="AlphaFoldDB" id="A0A6J7P0Q3"/>
<protein>
    <submittedName>
        <fullName evidence="1">Unannotated protein</fullName>
    </submittedName>
</protein>
<sequence>MTQRTLLASALASALRLSVDSIGRYAREGKIPFDQTPGGHRRFDLDEVRLALDLEGDGAVRQIFGVPAATLRLRELRSVSTPQAQPLDRDAPTPVRCSAADELLSAAWRVQRGVPLTTV</sequence>
<dbReference type="EMBL" id="CAFBOM010000268">
    <property type="protein sequence ID" value="CAB4998897.1"/>
    <property type="molecule type" value="Genomic_DNA"/>
</dbReference>